<dbReference type="Proteomes" id="UP000074382">
    <property type="component" value="Unassembled WGS sequence"/>
</dbReference>
<evidence type="ECO:0000256" key="1">
    <source>
        <dbReference type="SAM" id="Phobius"/>
    </source>
</evidence>
<feature type="transmembrane region" description="Helical" evidence="1">
    <location>
        <begin position="6"/>
        <end position="28"/>
    </location>
</feature>
<keyword evidence="1" id="KW-0472">Membrane</keyword>
<evidence type="ECO:0000313" key="3">
    <source>
        <dbReference type="Proteomes" id="UP000074382"/>
    </source>
</evidence>
<dbReference type="AlphaFoldDB" id="A0A147KFR2"/>
<accession>A0A147KFR2</accession>
<keyword evidence="1" id="KW-1133">Transmembrane helix</keyword>
<dbReference type="RefSeq" id="WP_068752897.1">
    <property type="nucleotide sequence ID" value="NZ_KQ950180.1"/>
</dbReference>
<feature type="transmembrane region" description="Helical" evidence="1">
    <location>
        <begin position="40"/>
        <end position="63"/>
    </location>
</feature>
<evidence type="ECO:0000313" key="2">
    <source>
        <dbReference type="EMBL" id="KUP96069.1"/>
    </source>
</evidence>
<reference evidence="3" key="1">
    <citation type="journal article" date="2017" name="Acta Aliment.">
        <title>Plant polysaccharide degrading enzyme system of Thermpbifida cellulosilytica TB100 revealed by de novo genome project data.</title>
        <authorList>
            <person name="Toth A."/>
            <person name="Baka E."/>
            <person name="Luzics S."/>
            <person name="Bata-Vidacs I."/>
            <person name="Nagy I."/>
            <person name="Balint B."/>
            <person name="Herceg R."/>
            <person name="Olasz F."/>
            <person name="Wilk T."/>
            <person name="Nagy T."/>
            <person name="Kriszt B."/>
            <person name="Nagy I."/>
            <person name="Kukolya J."/>
        </authorList>
    </citation>
    <scope>NUCLEOTIDE SEQUENCE [LARGE SCALE GENOMIC DNA]</scope>
    <source>
        <strain evidence="3">TB100</strain>
    </source>
</reference>
<keyword evidence="3" id="KW-1185">Reference proteome</keyword>
<protein>
    <submittedName>
        <fullName evidence="2">Uncharacterized protein</fullName>
    </submittedName>
</protein>
<gene>
    <name evidence="2" type="ORF">AC529_14245</name>
</gene>
<dbReference type="PATRIC" id="fig|665004.4.peg.23"/>
<organism evidence="2 3">
    <name type="scientific">Thermobifida cellulosilytica TB100</name>
    <dbReference type="NCBI Taxonomy" id="665004"/>
    <lineage>
        <taxon>Bacteria</taxon>
        <taxon>Bacillati</taxon>
        <taxon>Actinomycetota</taxon>
        <taxon>Actinomycetes</taxon>
        <taxon>Streptosporangiales</taxon>
        <taxon>Nocardiopsidaceae</taxon>
        <taxon>Thermobifida</taxon>
    </lineage>
</organism>
<dbReference type="EMBL" id="LGEM01000100">
    <property type="protein sequence ID" value="KUP96069.1"/>
    <property type="molecule type" value="Genomic_DNA"/>
</dbReference>
<proteinExistence type="predicted"/>
<comment type="caution">
    <text evidence="2">The sequence shown here is derived from an EMBL/GenBank/DDBJ whole genome shotgun (WGS) entry which is preliminary data.</text>
</comment>
<sequence length="136" mass="13485">MISLLTTIAIFGVGGVVLNVALQGLLLALVGRSARTGPRVVSGAAIALLLVALPALGAVRLLADVPQAGFASAFTTAFCVALLILGSTLLFSALLARRAAQSEALPRLSGPAVYLGSLGVCVLVGLLGAVVAVLLV</sequence>
<keyword evidence="1" id="KW-0812">Transmembrane</keyword>
<feature type="transmembrane region" description="Helical" evidence="1">
    <location>
        <begin position="112"/>
        <end position="135"/>
    </location>
</feature>
<feature type="transmembrane region" description="Helical" evidence="1">
    <location>
        <begin position="69"/>
        <end position="91"/>
    </location>
</feature>
<name>A0A147KFR2_THECS</name>